<feature type="compositionally biased region" description="Polar residues" evidence="3">
    <location>
        <begin position="231"/>
        <end position="241"/>
    </location>
</feature>
<accession>A0AAQ3R6D3</accession>
<dbReference type="Proteomes" id="UP001303373">
    <property type="component" value="Chromosome 3"/>
</dbReference>
<dbReference type="GO" id="GO:0005634">
    <property type="term" value="C:nucleus"/>
    <property type="evidence" value="ECO:0007669"/>
    <property type="project" value="UniProtKB-SubCell"/>
</dbReference>
<dbReference type="EMBL" id="CP138582">
    <property type="protein sequence ID" value="WPG99308.1"/>
    <property type="molecule type" value="Genomic_DNA"/>
</dbReference>
<organism evidence="5 6">
    <name type="scientific">Acrodontium crateriforme</name>
    <dbReference type="NCBI Taxonomy" id="150365"/>
    <lineage>
        <taxon>Eukaryota</taxon>
        <taxon>Fungi</taxon>
        <taxon>Dikarya</taxon>
        <taxon>Ascomycota</taxon>
        <taxon>Pezizomycotina</taxon>
        <taxon>Dothideomycetes</taxon>
        <taxon>Dothideomycetidae</taxon>
        <taxon>Mycosphaerellales</taxon>
        <taxon>Teratosphaeriaceae</taxon>
        <taxon>Acrodontium</taxon>
    </lineage>
</organism>
<gene>
    <name evidence="5" type="ORF">R9X50_00212100</name>
</gene>
<evidence type="ECO:0000256" key="2">
    <source>
        <dbReference type="ARBA" id="ARBA00023242"/>
    </source>
</evidence>
<dbReference type="AlphaFoldDB" id="A0AAQ3R6D3"/>
<feature type="compositionally biased region" description="Basic residues" evidence="3">
    <location>
        <begin position="350"/>
        <end position="360"/>
    </location>
</feature>
<dbReference type="Pfam" id="PF12047">
    <property type="entry name" value="DNMT1-RFD"/>
    <property type="match status" value="1"/>
</dbReference>
<reference evidence="5 6" key="1">
    <citation type="submission" date="2023-11" db="EMBL/GenBank/DDBJ databases">
        <title>An acidophilic fungus is an integral part of prey digestion in a carnivorous sundew plant.</title>
        <authorList>
            <person name="Tsai I.J."/>
        </authorList>
    </citation>
    <scope>NUCLEOTIDE SEQUENCE [LARGE SCALE GENOMIC DNA]</scope>
    <source>
        <strain evidence="5">169a</strain>
    </source>
</reference>
<keyword evidence="6" id="KW-1185">Reference proteome</keyword>
<evidence type="ECO:0000313" key="6">
    <source>
        <dbReference type="Proteomes" id="UP001303373"/>
    </source>
</evidence>
<sequence>MQPPCVPETRILRPRPASLTNSDDWPEFELTDTRVVSPGTNEPVSLFYAAEQSPLIVTGTLQPLTSHISHCYQRGAGGTQTVNIELNNVLQFAYGQYTNGRPVVWAAGQAGWYTIAPSRAYRPIYNEMSRAVSILYFVADAYRNSPKMTTSELFELYAQEVLKKPKATSEGAQEVYRHRDFLLACMIGGKEDLAWSRLSLYSHLQHKFPGDFAAVKTRLAITSVKTKKGSRPSSDADSTTSSKRRKGRQPKGQDINAISVDSSINSVSISRRCAKGRDAAATATARNTRHRSRPDAVVLPEPEHPMGQEPITPLQEGQDEDDDILETSDSDIGLLGARRAHKGQSALRPKASKASKGRKGPPKDNNEDDNDANETNALSTKSRKRKSTIPHRRSKRHLATDNEGSSDDDDDDHSGTGASLESSPISSPDANAPLSSTTSLYHLKESRDPIQDETFLCPLIPCTHKIFDINTPLAQRLIDEHLTSHRKATAKSRSNSRSGLNPIKSSVDDDHQRIQLVRRLQAPSLPAGRLMQKVLGVHNGASATSGEGMGLVEGSRVAGTRFPSSGVAVGQGVVVRY</sequence>
<feature type="domain" description="RFTS" evidence="4">
    <location>
        <begin position="79"/>
        <end position="153"/>
    </location>
</feature>
<evidence type="ECO:0000259" key="4">
    <source>
        <dbReference type="Pfam" id="PF12047"/>
    </source>
</evidence>
<proteinExistence type="predicted"/>
<feature type="compositionally biased region" description="Polar residues" evidence="3">
    <location>
        <begin position="416"/>
        <end position="434"/>
    </location>
</feature>
<feature type="compositionally biased region" description="Acidic residues" evidence="3">
    <location>
        <begin position="317"/>
        <end position="326"/>
    </location>
</feature>
<keyword evidence="2" id="KW-0539">Nucleus</keyword>
<evidence type="ECO:0000256" key="3">
    <source>
        <dbReference type="SAM" id="MobiDB-lite"/>
    </source>
</evidence>
<comment type="subcellular location">
    <subcellularLocation>
        <location evidence="1">Nucleus</location>
    </subcellularLocation>
</comment>
<feature type="region of interest" description="Disordered" evidence="3">
    <location>
        <begin position="338"/>
        <end position="434"/>
    </location>
</feature>
<feature type="compositionally biased region" description="Low complexity" evidence="3">
    <location>
        <begin position="254"/>
        <end position="270"/>
    </location>
</feature>
<evidence type="ECO:0000313" key="5">
    <source>
        <dbReference type="EMBL" id="WPG99308.1"/>
    </source>
</evidence>
<name>A0AAQ3R6D3_9PEZI</name>
<evidence type="ECO:0000256" key="1">
    <source>
        <dbReference type="ARBA" id="ARBA00004123"/>
    </source>
</evidence>
<protein>
    <recommendedName>
        <fullName evidence="4">RFTS domain-containing protein</fullName>
    </recommendedName>
</protein>
<feature type="compositionally biased region" description="Basic residues" evidence="3">
    <location>
        <begin position="381"/>
        <end position="397"/>
    </location>
</feature>
<feature type="region of interest" description="Disordered" evidence="3">
    <location>
        <begin position="485"/>
        <end position="506"/>
    </location>
</feature>
<dbReference type="InterPro" id="IPR022702">
    <property type="entry name" value="Cytosine_MeTrfase1_RFD"/>
</dbReference>
<feature type="region of interest" description="Disordered" evidence="3">
    <location>
        <begin position="223"/>
        <end position="326"/>
    </location>
</feature>